<organism evidence="1 2">
    <name type="scientific">Papaver atlanticum</name>
    <dbReference type="NCBI Taxonomy" id="357466"/>
    <lineage>
        <taxon>Eukaryota</taxon>
        <taxon>Viridiplantae</taxon>
        <taxon>Streptophyta</taxon>
        <taxon>Embryophyta</taxon>
        <taxon>Tracheophyta</taxon>
        <taxon>Spermatophyta</taxon>
        <taxon>Magnoliopsida</taxon>
        <taxon>Ranunculales</taxon>
        <taxon>Papaveraceae</taxon>
        <taxon>Papaveroideae</taxon>
        <taxon>Papaver</taxon>
    </lineage>
</organism>
<evidence type="ECO:0000313" key="2">
    <source>
        <dbReference type="Proteomes" id="UP001202328"/>
    </source>
</evidence>
<name>A0AAD4SIR1_9MAGN</name>
<comment type="caution">
    <text evidence="1">The sequence shown here is derived from an EMBL/GenBank/DDBJ whole genome shotgun (WGS) entry which is preliminary data.</text>
</comment>
<dbReference type="EMBL" id="JAJJMB010010902">
    <property type="protein sequence ID" value="KAI3905909.1"/>
    <property type="molecule type" value="Genomic_DNA"/>
</dbReference>
<sequence length="118" mass="13436">MAILNSEYSAVAYYGKILKREKTSKQEGPFSGGNWVCTNQPEISWEVRLRSESCTRVAESSRVSNMGMVVDGSKKQSLGLYSIGANQEHFSWIKDLREFDITRLDFEDAGCWQDKYPP</sequence>
<protein>
    <submittedName>
        <fullName evidence="1">Uncharacterized protein</fullName>
    </submittedName>
</protein>
<reference evidence="1" key="1">
    <citation type="submission" date="2022-04" db="EMBL/GenBank/DDBJ databases">
        <title>A functionally conserved STORR gene fusion in Papaver species that diverged 16.8 million years ago.</title>
        <authorList>
            <person name="Catania T."/>
        </authorList>
    </citation>
    <scope>NUCLEOTIDE SEQUENCE</scope>
    <source>
        <strain evidence="1">S-188037</strain>
    </source>
</reference>
<keyword evidence="2" id="KW-1185">Reference proteome</keyword>
<accession>A0AAD4SIR1</accession>
<proteinExistence type="predicted"/>
<dbReference type="AlphaFoldDB" id="A0AAD4SIR1"/>
<evidence type="ECO:0000313" key="1">
    <source>
        <dbReference type="EMBL" id="KAI3905909.1"/>
    </source>
</evidence>
<gene>
    <name evidence="1" type="ORF">MKW98_030484</name>
</gene>
<dbReference type="Proteomes" id="UP001202328">
    <property type="component" value="Unassembled WGS sequence"/>
</dbReference>